<comment type="caution">
    <text evidence="1">The sequence shown here is derived from an EMBL/GenBank/DDBJ whole genome shotgun (WGS) entry which is preliminary data.</text>
</comment>
<proteinExistence type="predicted"/>
<dbReference type="Proteomes" id="UP000538666">
    <property type="component" value="Unassembled WGS sequence"/>
</dbReference>
<dbReference type="Pfam" id="PF10604">
    <property type="entry name" value="Polyketide_cyc2"/>
    <property type="match status" value="1"/>
</dbReference>
<evidence type="ECO:0000313" key="1">
    <source>
        <dbReference type="EMBL" id="MBB6144945.1"/>
    </source>
</evidence>
<organism evidence="1 2">
    <name type="scientific">Silvibacterium bohemicum</name>
    <dbReference type="NCBI Taxonomy" id="1577686"/>
    <lineage>
        <taxon>Bacteria</taxon>
        <taxon>Pseudomonadati</taxon>
        <taxon>Acidobacteriota</taxon>
        <taxon>Terriglobia</taxon>
        <taxon>Terriglobales</taxon>
        <taxon>Acidobacteriaceae</taxon>
        <taxon>Silvibacterium</taxon>
    </lineage>
</organism>
<evidence type="ECO:0008006" key="3">
    <source>
        <dbReference type="Google" id="ProtNLM"/>
    </source>
</evidence>
<reference evidence="1 2" key="1">
    <citation type="submission" date="2020-08" db="EMBL/GenBank/DDBJ databases">
        <title>Genomic Encyclopedia of Type Strains, Phase IV (KMG-IV): sequencing the most valuable type-strain genomes for metagenomic binning, comparative biology and taxonomic classification.</title>
        <authorList>
            <person name="Goeker M."/>
        </authorList>
    </citation>
    <scope>NUCLEOTIDE SEQUENCE [LARGE SCALE GENOMIC DNA]</scope>
    <source>
        <strain evidence="1 2">DSM 103733</strain>
    </source>
</reference>
<dbReference type="SUPFAM" id="SSF55961">
    <property type="entry name" value="Bet v1-like"/>
    <property type="match status" value="1"/>
</dbReference>
<accession>A0A841JWK9</accession>
<protein>
    <recommendedName>
        <fullName evidence="3">Polyketide cyclase</fullName>
    </recommendedName>
</protein>
<evidence type="ECO:0000313" key="2">
    <source>
        <dbReference type="Proteomes" id="UP000538666"/>
    </source>
</evidence>
<dbReference type="EMBL" id="JACHEK010000005">
    <property type="protein sequence ID" value="MBB6144945.1"/>
    <property type="molecule type" value="Genomic_DNA"/>
</dbReference>
<keyword evidence="2" id="KW-1185">Reference proteome</keyword>
<dbReference type="RefSeq" id="WP_050059510.1">
    <property type="nucleotide sequence ID" value="NZ_JACHEK010000005.1"/>
</dbReference>
<dbReference type="InterPro" id="IPR019587">
    <property type="entry name" value="Polyketide_cyclase/dehydratase"/>
</dbReference>
<dbReference type="InterPro" id="IPR023393">
    <property type="entry name" value="START-like_dom_sf"/>
</dbReference>
<gene>
    <name evidence="1" type="ORF">HNQ77_002901</name>
</gene>
<sequence>MKILMIIIAALVLLILIVVVTGALLPKRHVSSRSAHFNASAEQLFTLIAGSQTWRPDVAKCEDVPDSSGRHLQRETSRRGEKITYELLAIDPPHSIQRKIATPNLPYSGSWSFILSPTSNGTEVRITEDGEIYNPIFRFVTRFIMGETATLDAYLRAMGKATGQDVTPKD</sequence>
<dbReference type="OrthoDB" id="119110at2"/>
<dbReference type="Gene3D" id="3.30.530.20">
    <property type="match status" value="1"/>
</dbReference>
<dbReference type="AlphaFoldDB" id="A0A841JWK9"/>
<name>A0A841JWK9_9BACT</name>